<proteinExistence type="predicted"/>
<organism evidence="1 2">
    <name type="scientific">Lipomyces orientalis</name>
    <dbReference type="NCBI Taxonomy" id="1233043"/>
    <lineage>
        <taxon>Eukaryota</taxon>
        <taxon>Fungi</taxon>
        <taxon>Dikarya</taxon>
        <taxon>Ascomycota</taxon>
        <taxon>Saccharomycotina</taxon>
        <taxon>Lipomycetes</taxon>
        <taxon>Lipomycetales</taxon>
        <taxon>Lipomycetaceae</taxon>
        <taxon>Lipomyces</taxon>
    </lineage>
</organism>
<comment type="caution">
    <text evidence="1">The sequence shown here is derived from an EMBL/GenBank/DDBJ whole genome shotgun (WGS) entry which is preliminary data.</text>
</comment>
<gene>
    <name evidence="1" type="ORF">V1517DRAFT_253429</name>
</gene>
<dbReference type="EMBL" id="MU970039">
    <property type="protein sequence ID" value="KAK9325694.1"/>
    <property type="molecule type" value="Genomic_DNA"/>
</dbReference>
<accession>A0ACC3TWX6</accession>
<protein>
    <submittedName>
        <fullName evidence="1">Uncharacterized protein</fullName>
    </submittedName>
</protein>
<sequence>MPVMKSKDASSAPDKGMDANYNRALNLLKGNPPEQRLDIQLPRAKYLRLEKAFLKLYPESLELRYPSLSYNSFTETVTVVTCPGNIHESAALSICSKIVEYADGYLSAYGREFARTIGFYGSTTTNDFEGEFEGSTKQPDGGVRYTSTDEEKVTVAVEVGFSEDYRSLCEDKNMWIDGNGVNVFILVCLTEKPRFKNPTTEYGDIGDVRAATARMKNSISETFRLNLSDNRHAVFLYRDHKWAGELNEAFIEIWRPGSSTSSKYELIQNGYTCDSLPTTLGIKISDLFPDNAWQAKSIPDKVIPFDATLYVEKLMGAMYGTATDRFRTFIKEGRRRRGEGRHDEEEIQEEQEEEEVTNSVCCGKGDGKSGKFLLDVHKVMNSLLPNRLTSSLRYGLYEQVIIAEEVYGDGIVYAWLLRPGKRYVCIRQFVLVHPQRR</sequence>
<keyword evidence="2" id="KW-1185">Reference proteome</keyword>
<evidence type="ECO:0000313" key="1">
    <source>
        <dbReference type="EMBL" id="KAK9325694.1"/>
    </source>
</evidence>
<evidence type="ECO:0000313" key="2">
    <source>
        <dbReference type="Proteomes" id="UP001489719"/>
    </source>
</evidence>
<name>A0ACC3TWX6_9ASCO</name>
<reference evidence="2" key="1">
    <citation type="journal article" date="2024" name="Front. Bioeng. Biotechnol.">
        <title>Genome-scale model development and genomic sequencing of the oleaginous clade Lipomyces.</title>
        <authorList>
            <person name="Czajka J.J."/>
            <person name="Han Y."/>
            <person name="Kim J."/>
            <person name="Mondo S.J."/>
            <person name="Hofstad B.A."/>
            <person name="Robles A."/>
            <person name="Haridas S."/>
            <person name="Riley R."/>
            <person name="LaButti K."/>
            <person name="Pangilinan J."/>
            <person name="Andreopoulos W."/>
            <person name="Lipzen A."/>
            <person name="Yan J."/>
            <person name="Wang M."/>
            <person name="Ng V."/>
            <person name="Grigoriev I.V."/>
            <person name="Spatafora J.W."/>
            <person name="Magnuson J.K."/>
            <person name="Baker S.E."/>
            <person name="Pomraning K.R."/>
        </authorList>
    </citation>
    <scope>NUCLEOTIDE SEQUENCE [LARGE SCALE GENOMIC DNA]</scope>
    <source>
        <strain evidence="2">CBS 10300</strain>
    </source>
</reference>
<dbReference type="Proteomes" id="UP001489719">
    <property type="component" value="Unassembled WGS sequence"/>
</dbReference>